<dbReference type="GO" id="GO:1990351">
    <property type="term" value="C:transporter complex"/>
    <property type="evidence" value="ECO:0007669"/>
    <property type="project" value="TreeGrafter"/>
</dbReference>
<dbReference type="InterPro" id="IPR050218">
    <property type="entry name" value="LptD"/>
</dbReference>
<evidence type="ECO:0000259" key="3">
    <source>
        <dbReference type="Pfam" id="PF04453"/>
    </source>
</evidence>
<evidence type="ECO:0000256" key="2">
    <source>
        <dbReference type="HAMAP-Rule" id="MF_01411"/>
    </source>
</evidence>
<keyword evidence="2" id="KW-0472">Membrane</keyword>
<dbReference type="PANTHER" id="PTHR30189">
    <property type="entry name" value="LPS-ASSEMBLY PROTEIN"/>
    <property type="match status" value="1"/>
</dbReference>
<proteinExistence type="inferred from homology"/>
<evidence type="ECO:0000313" key="5">
    <source>
        <dbReference type="Proteomes" id="UP000286976"/>
    </source>
</evidence>
<dbReference type="RefSeq" id="WP_126757549.1">
    <property type="nucleotide sequence ID" value="NZ_PIPQ01000004.1"/>
</dbReference>
<comment type="subcellular location">
    <subcellularLocation>
        <location evidence="2">Cell outer membrane</location>
    </subcellularLocation>
</comment>
<comment type="similarity">
    <text evidence="2">Belongs to the LptD family.</text>
</comment>
<dbReference type="Pfam" id="PF04453">
    <property type="entry name" value="LptD"/>
    <property type="match status" value="1"/>
</dbReference>
<evidence type="ECO:0000313" key="4">
    <source>
        <dbReference type="EMBL" id="RUO40066.1"/>
    </source>
</evidence>
<dbReference type="AlphaFoldDB" id="A0A432X1A9"/>
<gene>
    <name evidence="2" type="primary">lptD</name>
    <name evidence="4" type="ORF">CWE15_07925</name>
</gene>
<dbReference type="EMBL" id="PIPQ01000004">
    <property type="protein sequence ID" value="RUO40066.1"/>
    <property type="molecule type" value="Genomic_DNA"/>
</dbReference>
<dbReference type="OrthoDB" id="9760225at2"/>
<accession>A0A432X1A9</accession>
<comment type="caution">
    <text evidence="4">The sequence shown here is derived from an EMBL/GenBank/DDBJ whole genome shotgun (WGS) entry which is preliminary data.</text>
</comment>
<dbReference type="InterPro" id="IPR020889">
    <property type="entry name" value="LipoPS_assembly_LptD"/>
</dbReference>
<organism evidence="4 5">
    <name type="scientific">Aliidiomarina taiwanensis</name>
    <dbReference type="NCBI Taxonomy" id="946228"/>
    <lineage>
        <taxon>Bacteria</taxon>
        <taxon>Pseudomonadati</taxon>
        <taxon>Pseudomonadota</taxon>
        <taxon>Gammaproteobacteria</taxon>
        <taxon>Alteromonadales</taxon>
        <taxon>Idiomarinaceae</taxon>
        <taxon>Aliidiomarina</taxon>
    </lineage>
</organism>
<dbReference type="PROSITE" id="PS51257">
    <property type="entry name" value="PROKAR_LIPOPROTEIN"/>
    <property type="match status" value="1"/>
</dbReference>
<keyword evidence="5" id="KW-1185">Reference proteome</keyword>
<comment type="subunit">
    <text evidence="2">Component of the lipopolysaccharide transport and assembly complex. Interacts with LptE and LptA.</text>
</comment>
<dbReference type="GO" id="GO:0015920">
    <property type="term" value="P:lipopolysaccharide transport"/>
    <property type="evidence" value="ECO:0007669"/>
    <property type="project" value="InterPro"/>
</dbReference>
<comment type="function">
    <text evidence="2">Together with LptE, is involved in the assembly of lipopolysaccharide (LPS) at the surface of the outer membrane.</text>
</comment>
<dbReference type="HAMAP" id="MF_01411">
    <property type="entry name" value="LPS_assembly_LptD"/>
    <property type="match status" value="1"/>
</dbReference>
<feature type="signal peptide" evidence="2">
    <location>
        <begin position="1"/>
        <end position="23"/>
    </location>
</feature>
<sequence length="770" mass="87479" precursor="true">MFIRLHILLTTFVACFSIATANAVEVKEQSTSAYLANQQCRISPSWLPGLDDIITPSSQGQLTAEADHVELRGNQFAELSGHVTLRQDNQWLITNNAVLDQEAARLHAYNGIRYGDGYIAIRADEIEADINAATAEVGAAEYLLIPNSAYGTASSIALGAAPGERHVTLSEGTFTTCPGERPAWQIRADSIQVNENKSWGVAKRAQVRLFDVPVLYVPHFTFPLTDERKTGLLYPVVRSTSRNGLEVEVPWYLNLAPQRDATITPRFTSKRGVMLMAELRQLTEQHRIQLNGEYLDGDKEIANRPNRHFIRFETQSEWQANWSSYVEFMQVSDTSYIHDFNSNFANPADAHLYRQGQLNYHGAHSRLQIQVEDFQMLGPYSAPYRTLPRISFHSGRSITDLLSYNVFSELTHFRNSERSQEHATRLHIEPSVSLNVQQPGWDWQTEVSYLATHYTQNNIPDTSESTVTRYLPRFRTQARLHLERAFGDEGGLQTLTPQVQYLYVPFRDQSNIGIYDTGLIQDDYHGLFRARRFTGLDRVADAHQVTLGASTSIFDSDAEELLRVSLGQIFYLDESQTQLFDDSSRITASNSELASELDFRVSDRWFFSGALQYDTTLQIARKARLAAEYRKDSDSLIQFNYRKVHGAGNETEESRFQRVEQIGVASSWRLDQDWALAAHWYQDIRRGTTVDALIGIQYESCCWSIRVNAYRRINRSFEPTLLNSPVPAAEFDNGVSVQFMLTGLGGGSRRLTDILQQSIFGYRRPFYLSN</sequence>
<feature type="domain" description="LptD C-terminal" evidence="3">
    <location>
        <begin position="306"/>
        <end position="674"/>
    </location>
</feature>
<feature type="chain" id="PRO_5019595239" description="LPS-assembly protein LptD" evidence="2">
    <location>
        <begin position="24"/>
        <end position="770"/>
    </location>
</feature>
<evidence type="ECO:0000256" key="1">
    <source>
        <dbReference type="ARBA" id="ARBA00023237"/>
    </source>
</evidence>
<dbReference type="GO" id="GO:0009279">
    <property type="term" value="C:cell outer membrane"/>
    <property type="evidence" value="ECO:0007669"/>
    <property type="project" value="UniProtKB-SubCell"/>
</dbReference>
<name>A0A432X1A9_9GAMM</name>
<reference evidence="4 5" key="1">
    <citation type="journal article" date="2011" name="Front. Microbiol.">
        <title>Genomic signatures of strain selection and enhancement in Bacillus atrophaeus var. globigii, a historical biowarfare simulant.</title>
        <authorList>
            <person name="Gibbons H.S."/>
            <person name="Broomall S.M."/>
            <person name="McNew L.A."/>
            <person name="Daligault H."/>
            <person name="Chapman C."/>
            <person name="Bruce D."/>
            <person name="Karavis M."/>
            <person name="Krepps M."/>
            <person name="McGregor P.A."/>
            <person name="Hong C."/>
            <person name="Park K.H."/>
            <person name="Akmal A."/>
            <person name="Feldman A."/>
            <person name="Lin J.S."/>
            <person name="Chang W.E."/>
            <person name="Higgs B.W."/>
            <person name="Demirev P."/>
            <person name="Lindquist J."/>
            <person name="Liem A."/>
            <person name="Fochler E."/>
            <person name="Read T.D."/>
            <person name="Tapia R."/>
            <person name="Johnson S."/>
            <person name="Bishop-Lilly K.A."/>
            <person name="Detter C."/>
            <person name="Han C."/>
            <person name="Sozhamannan S."/>
            <person name="Rosenzweig C.N."/>
            <person name="Skowronski E.W."/>
        </authorList>
    </citation>
    <scope>NUCLEOTIDE SEQUENCE [LARGE SCALE GENOMIC DNA]</scope>
    <source>
        <strain evidence="4 5">AIT1</strain>
    </source>
</reference>
<keyword evidence="1 2" id="KW-0998">Cell outer membrane</keyword>
<dbReference type="GO" id="GO:0043165">
    <property type="term" value="P:Gram-negative-bacterium-type cell outer membrane assembly"/>
    <property type="evidence" value="ECO:0007669"/>
    <property type="project" value="UniProtKB-UniRule"/>
</dbReference>
<dbReference type="PANTHER" id="PTHR30189:SF1">
    <property type="entry name" value="LPS-ASSEMBLY PROTEIN LPTD"/>
    <property type="match status" value="1"/>
</dbReference>
<keyword evidence="2" id="KW-0732">Signal</keyword>
<protein>
    <recommendedName>
        <fullName evidence="2">LPS-assembly protein LptD</fullName>
    </recommendedName>
</protein>
<dbReference type="Proteomes" id="UP000286976">
    <property type="component" value="Unassembled WGS sequence"/>
</dbReference>
<dbReference type="InterPro" id="IPR007543">
    <property type="entry name" value="LptD_C"/>
</dbReference>
<comment type="caution">
    <text evidence="2">Lacks conserved residue(s) required for the propagation of feature annotation.</text>
</comment>